<dbReference type="Proteomes" id="UP001174909">
    <property type="component" value="Unassembled WGS sequence"/>
</dbReference>
<evidence type="ECO:0000313" key="3">
    <source>
        <dbReference type="EMBL" id="CAI8051622.1"/>
    </source>
</evidence>
<dbReference type="InterPro" id="IPR050535">
    <property type="entry name" value="DNA_Repair-Maintenance_Comp"/>
</dbReference>
<gene>
    <name evidence="3" type="ORF">GBAR_LOCUS28259</name>
</gene>
<keyword evidence="1" id="KW-0378">Hydrolase</keyword>
<sequence length="379" mass="41983">MPLRFIHAADLHLDSPFTGIRAAAPENVAKALHSATFDSYNNIVDLCISECVDALLVAGDIYDGADRSLRAQRAFIQGLQRLDAAGIRSFVCHGNHDPLDGWEARLSYPDGCHRFGADFSPAPVFPDEPERALVYGVSYPTRDVYENLVSRLGQVDESAFTIGLLHANVGGNSDHAPYSPCSLDDLARAGIDYWALGHVHTRQVLRNRTPTVVYPGNSQGRHPNETGARGAYLVEVDDRGNRLLDGAEGRSVVARMTLTGRGELNRFLRQPAALDDLLAEVNDQRAQRLPFVWCERIENETAAAIDRDAIRSGEDFLAEVLRTADQLRETPETFRDGLADLYRHTRYRRYLTTLTDKEIAALLDEAEALAVNLLAEEDD</sequence>
<dbReference type="InterPro" id="IPR029052">
    <property type="entry name" value="Metallo-depent_PP-like"/>
</dbReference>
<dbReference type="InterPro" id="IPR041796">
    <property type="entry name" value="Mre11_N"/>
</dbReference>
<evidence type="ECO:0000259" key="2">
    <source>
        <dbReference type="Pfam" id="PF00149"/>
    </source>
</evidence>
<dbReference type="CDD" id="cd00840">
    <property type="entry name" value="MPP_Mre11_N"/>
    <property type="match status" value="1"/>
</dbReference>
<dbReference type="PIRSF" id="PIRSF033091">
    <property type="entry name" value="Pesterase_YhaO"/>
    <property type="match status" value="1"/>
</dbReference>
<dbReference type="PANTHER" id="PTHR30337:SF7">
    <property type="entry name" value="PHOSPHOESTERASE"/>
    <property type="match status" value="1"/>
</dbReference>
<reference evidence="3" key="1">
    <citation type="submission" date="2023-03" db="EMBL/GenBank/DDBJ databases">
        <authorList>
            <person name="Steffen K."/>
            <person name="Cardenas P."/>
        </authorList>
    </citation>
    <scope>NUCLEOTIDE SEQUENCE</scope>
</reference>
<evidence type="ECO:0000256" key="1">
    <source>
        <dbReference type="ARBA" id="ARBA00022801"/>
    </source>
</evidence>
<dbReference type="SUPFAM" id="SSF56300">
    <property type="entry name" value="Metallo-dependent phosphatases"/>
    <property type="match status" value="1"/>
</dbReference>
<comment type="caution">
    <text evidence="3">The sequence shown here is derived from an EMBL/GenBank/DDBJ whole genome shotgun (WGS) entry which is preliminary data.</text>
</comment>
<evidence type="ECO:0000313" key="4">
    <source>
        <dbReference type="Proteomes" id="UP001174909"/>
    </source>
</evidence>
<dbReference type="Gene3D" id="3.60.21.10">
    <property type="match status" value="1"/>
</dbReference>
<dbReference type="AlphaFoldDB" id="A0AA35TR71"/>
<dbReference type="GO" id="GO:0016787">
    <property type="term" value="F:hydrolase activity"/>
    <property type="evidence" value="ECO:0007669"/>
    <property type="project" value="UniProtKB-KW"/>
</dbReference>
<dbReference type="InterPro" id="IPR004843">
    <property type="entry name" value="Calcineurin-like_PHP"/>
</dbReference>
<keyword evidence="4" id="KW-1185">Reference proteome</keyword>
<dbReference type="InterPro" id="IPR014576">
    <property type="entry name" value="Pesterase_YhaO"/>
</dbReference>
<feature type="domain" description="Calcineurin-like phosphoesterase" evidence="2">
    <location>
        <begin position="3"/>
        <end position="201"/>
    </location>
</feature>
<name>A0AA35TR71_GEOBA</name>
<proteinExistence type="predicted"/>
<accession>A0AA35TR71</accession>
<dbReference type="PANTHER" id="PTHR30337">
    <property type="entry name" value="COMPONENT OF ATP-DEPENDENT DSDNA EXONUCLEASE"/>
    <property type="match status" value="1"/>
</dbReference>
<dbReference type="EMBL" id="CASHTH010003953">
    <property type="protein sequence ID" value="CAI8051622.1"/>
    <property type="molecule type" value="Genomic_DNA"/>
</dbReference>
<organism evidence="3 4">
    <name type="scientific">Geodia barretti</name>
    <name type="common">Barrett's horny sponge</name>
    <dbReference type="NCBI Taxonomy" id="519541"/>
    <lineage>
        <taxon>Eukaryota</taxon>
        <taxon>Metazoa</taxon>
        <taxon>Porifera</taxon>
        <taxon>Demospongiae</taxon>
        <taxon>Heteroscleromorpha</taxon>
        <taxon>Tetractinellida</taxon>
        <taxon>Astrophorina</taxon>
        <taxon>Geodiidae</taxon>
        <taxon>Geodia</taxon>
    </lineage>
</organism>
<protein>
    <submittedName>
        <fullName evidence="3">Uncharacterized metallophosphoesterase YhaO</fullName>
    </submittedName>
</protein>
<dbReference type="Pfam" id="PF00149">
    <property type="entry name" value="Metallophos"/>
    <property type="match status" value="1"/>
</dbReference>